<name>A0A1A6GJT3_NEOLE</name>
<sequence>MIWTSVSMVFLLHRHRQRTQHILTSNQDHRGHAETRAAHTILMLFLSHGPEVSPIDLEKQAGHCVPYISQIMYCAISKTDDSSILVGELNFR</sequence>
<evidence type="ECO:0000256" key="8">
    <source>
        <dbReference type="ARBA" id="ARBA00023136"/>
    </source>
</evidence>
<organism evidence="12 13">
    <name type="scientific">Neotoma lepida</name>
    <name type="common">Desert woodrat</name>
    <dbReference type="NCBI Taxonomy" id="56216"/>
    <lineage>
        <taxon>Eukaryota</taxon>
        <taxon>Metazoa</taxon>
        <taxon>Chordata</taxon>
        <taxon>Craniata</taxon>
        <taxon>Vertebrata</taxon>
        <taxon>Euteleostomi</taxon>
        <taxon>Mammalia</taxon>
        <taxon>Eutheria</taxon>
        <taxon>Euarchontoglires</taxon>
        <taxon>Glires</taxon>
        <taxon>Rodentia</taxon>
        <taxon>Myomorpha</taxon>
        <taxon>Muroidea</taxon>
        <taxon>Cricetidae</taxon>
        <taxon>Neotominae</taxon>
        <taxon>Neotoma</taxon>
    </lineage>
</organism>
<evidence type="ECO:0000256" key="3">
    <source>
        <dbReference type="ARBA" id="ARBA00022475"/>
    </source>
</evidence>
<evidence type="ECO:0000313" key="12">
    <source>
        <dbReference type="EMBL" id="OBS66124.1"/>
    </source>
</evidence>
<evidence type="ECO:0000313" key="13">
    <source>
        <dbReference type="Proteomes" id="UP000092124"/>
    </source>
</evidence>
<gene>
    <name evidence="12" type="ORF">A6R68_05335</name>
</gene>
<evidence type="ECO:0000256" key="1">
    <source>
        <dbReference type="ARBA" id="ARBA00004651"/>
    </source>
</evidence>
<evidence type="ECO:0000256" key="9">
    <source>
        <dbReference type="ARBA" id="ARBA00023170"/>
    </source>
</evidence>
<evidence type="ECO:0000256" key="7">
    <source>
        <dbReference type="ARBA" id="ARBA00023040"/>
    </source>
</evidence>
<accession>A0A1A6GJT3</accession>
<keyword evidence="4 11" id="KW-0589">Pheromone response</keyword>
<evidence type="ECO:0000256" key="10">
    <source>
        <dbReference type="ARBA" id="ARBA00023224"/>
    </source>
</evidence>
<keyword evidence="13" id="KW-1185">Reference proteome</keyword>
<dbReference type="GO" id="GO:0016503">
    <property type="term" value="F:pheromone receptor activity"/>
    <property type="evidence" value="ECO:0007669"/>
    <property type="project" value="InterPro"/>
</dbReference>
<keyword evidence="7 11" id="KW-0297">G-protein coupled receptor</keyword>
<dbReference type="Pfam" id="PF03402">
    <property type="entry name" value="V1R"/>
    <property type="match status" value="1"/>
</dbReference>
<comment type="subcellular location">
    <subcellularLocation>
        <location evidence="1 11">Cell membrane</location>
        <topology evidence="1 11">Multi-pass membrane protein</topology>
    </subcellularLocation>
</comment>
<proteinExistence type="inferred from homology"/>
<dbReference type="PANTHER" id="PTHR24062">
    <property type="entry name" value="VOMERONASAL TYPE-1 RECEPTOR"/>
    <property type="match status" value="1"/>
</dbReference>
<keyword evidence="10 11" id="KW-0807">Transducer</keyword>
<evidence type="ECO:0000256" key="5">
    <source>
        <dbReference type="ARBA" id="ARBA00022692"/>
    </source>
</evidence>
<evidence type="ECO:0000256" key="6">
    <source>
        <dbReference type="ARBA" id="ARBA00022989"/>
    </source>
</evidence>
<keyword evidence="3 11" id="KW-1003">Cell membrane</keyword>
<feature type="non-terminal residue" evidence="12">
    <location>
        <position position="92"/>
    </location>
</feature>
<dbReference type="GO" id="GO:0005886">
    <property type="term" value="C:plasma membrane"/>
    <property type="evidence" value="ECO:0007669"/>
    <property type="project" value="UniProtKB-SubCell"/>
</dbReference>
<evidence type="ECO:0000256" key="2">
    <source>
        <dbReference type="ARBA" id="ARBA00010663"/>
    </source>
</evidence>
<comment type="caution">
    <text evidence="12">The sequence shown here is derived from an EMBL/GenBank/DDBJ whole genome shotgun (WGS) entry which is preliminary data.</text>
</comment>
<dbReference type="Proteomes" id="UP000092124">
    <property type="component" value="Unassembled WGS sequence"/>
</dbReference>
<dbReference type="AlphaFoldDB" id="A0A1A6GJT3"/>
<keyword evidence="5" id="KW-0812">Transmembrane</keyword>
<reference evidence="12 13" key="1">
    <citation type="submission" date="2016-06" db="EMBL/GenBank/DDBJ databases">
        <title>The Draft Genome Sequence and Annotation of the Desert Woodrat Neotoma lepida.</title>
        <authorList>
            <person name="Campbell M."/>
            <person name="Oakeson K.F."/>
            <person name="Yandell M."/>
            <person name="Halpert J.R."/>
            <person name="Dearing D."/>
        </authorList>
    </citation>
    <scope>NUCLEOTIDE SEQUENCE [LARGE SCALE GENOMIC DNA]</scope>
    <source>
        <strain evidence="12">417</strain>
        <tissue evidence="12">Liver</tissue>
    </source>
</reference>
<keyword evidence="8" id="KW-0472">Membrane</keyword>
<comment type="similarity">
    <text evidence="2 11">Belongs to the G-protein coupled receptor 1 family.</text>
</comment>
<protein>
    <recommendedName>
        <fullName evidence="11">Vomeronasal type-1 receptor</fullName>
    </recommendedName>
</protein>
<evidence type="ECO:0000256" key="11">
    <source>
        <dbReference type="RuleBase" id="RU364061"/>
    </source>
</evidence>
<dbReference type="GO" id="GO:0019236">
    <property type="term" value="P:response to pheromone"/>
    <property type="evidence" value="ECO:0007669"/>
    <property type="project" value="UniProtKB-KW"/>
</dbReference>
<dbReference type="EMBL" id="LZPO01087481">
    <property type="protein sequence ID" value="OBS66124.1"/>
    <property type="molecule type" value="Genomic_DNA"/>
</dbReference>
<evidence type="ECO:0000256" key="4">
    <source>
        <dbReference type="ARBA" id="ARBA00022507"/>
    </source>
</evidence>
<keyword evidence="6" id="KW-1133">Transmembrane helix</keyword>
<keyword evidence="9 11" id="KW-0675">Receptor</keyword>
<dbReference type="InterPro" id="IPR004072">
    <property type="entry name" value="Vmron_rcpt_1"/>
</dbReference>